<keyword evidence="4" id="KW-1185">Reference proteome</keyword>
<evidence type="ECO:0000313" key="4">
    <source>
        <dbReference type="Proteomes" id="UP001156666"/>
    </source>
</evidence>
<reference evidence="3" key="1">
    <citation type="journal article" date="2014" name="Int. J. Syst. Evol. Microbiol.">
        <title>Complete genome sequence of Corynebacterium casei LMG S-19264T (=DSM 44701T), isolated from a smear-ripened cheese.</title>
        <authorList>
            <consortium name="US DOE Joint Genome Institute (JGI-PGF)"/>
            <person name="Walter F."/>
            <person name="Albersmeier A."/>
            <person name="Kalinowski J."/>
            <person name="Ruckert C."/>
        </authorList>
    </citation>
    <scope>NUCLEOTIDE SEQUENCE</scope>
    <source>
        <strain evidence="3">NBRC 108769</strain>
    </source>
</reference>
<dbReference type="GO" id="GO:0009103">
    <property type="term" value="P:lipopolysaccharide biosynthetic process"/>
    <property type="evidence" value="ECO:0007669"/>
    <property type="project" value="TreeGrafter"/>
</dbReference>
<organism evidence="3 4">
    <name type="scientific">Portibacter lacus</name>
    <dbReference type="NCBI Taxonomy" id="1099794"/>
    <lineage>
        <taxon>Bacteria</taxon>
        <taxon>Pseudomonadati</taxon>
        <taxon>Bacteroidota</taxon>
        <taxon>Saprospiria</taxon>
        <taxon>Saprospirales</taxon>
        <taxon>Haliscomenobacteraceae</taxon>
        <taxon>Portibacter</taxon>
    </lineage>
</organism>
<comment type="caution">
    <text evidence="3">The sequence shown here is derived from an EMBL/GenBank/DDBJ whole genome shotgun (WGS) entry which is preliminary data.</text>
</comment>
<evidence type="ECO:0000259" key="2">
    <source>
        <dbReference type="Pfam" id="PF13439"/>
    </source>
</evidence>
<dbReference type="EMBL" id="BSOH01000014">
    <property type="protein sequence ID" value="GLR17570.1"/>
    <property type="molecule type" value="Genomic_DNA"/>
</dbReference>
<dbReference type="SUPFAM" id="SSF53756">
    <property type="entry name" value="UDP-Glycosyltransferase/glycogen phosphorylase"/>
    <property type="match status" value="1"/>
</dbReference>
<name>A0AA37ST84_9BACT</name>
<dbReference type="InterPro" id="IPR028098">
    <property type="entry name" value="Glyco_trans_4-like_N"/>
</dbReference>
<gene>
    <name evidence="3" type="ORF">GCM10007940_21850</name>
</gene>
<dbReference type="PANTHER" id="PTHR46401:SF2">
    <property type="entry name" value="GLYCOSYLTRANSFERASE WBBK-RELATED"/>
    <property type="match status" value="1"/>
</dbReference>
<evidence type="ECO:0000313" key="3">
    <source>
        <dbReference type="EMBL" id="GLR17570.1"/>
    </source>
</evidence>
<keyword evidence="1" id="KW-0808">Transferase</keyword>
<dbReference type="AlphaFoldDB" id="A0AA37ST84"/>
<dbReference type="PANTHER" id="PTHR46401">
    <property type="entry name" value="GLYCOSYLTRANSFERASE WBBK-RELATED"/>
    <property type="match status" value="1"/>
</dbReference>
<dbReference type="Gene3D" id="3.40.50.2000">
    <property type="entry name" value="Glycogen Phosphorylase B"/>
    <property type="match status" value="2"/>
</dbReference>
<feature type="domain" description="Glycosyltransferase subfamily 4-like N-terminal" evidence="2">
    <location>
        <begin position="63"/>
        <end position="173"/>
    </location>
</feature>
<dbReference type="Proteomes" id="UP001156666">
    <property type="component" value="Unassembled WGS sequence"/>
</dbReference>
<sequence length="359" mass="41285">MRIAYIYQEGTNIKKSNIYQACSMVKGFSEFVKVDYYRGMHSIPSIDAEKGINQVKVINLGLNKNEKLSRIIFCLHTILYLFFKRPDKILTRDFAFLYAYSKLPSFLRLNVPIIFEAHKVYHKVSDKVSLKQEMSAYSIVSKFIVVSNGIKHDLMKIFEFAGKNILVAPNGIDNYKFEEIQSAQENNKKNFIYAGSYGEWKGVDVILEASNLLENFKGHIYLVGIEEHLPNYNSEVITVLPPMEKPALYKFYQKMDVGIVPTLNHLEGTLYTSPIKFFEYAYADLVILASDIPSIRELENLKFEIHFFDVGSPISLAKNLEAISNSNIDKKSTDDNKELVLQYTWNKRAETILNFINSN</sequence>
<proteinExistence type="predicted"/>
<dbReference type="GO" id="GO:0016757">
    <property type="term" value="F:glycosyltransferase activity"/>
    <property type="evidence" value="ECO:0007669"/>
    <property type="project" value="TreeGrafter"/>
</dbReference>
<accession>A0AA37ST84</accession>
<dbReference type="Pfam" id="PF13439">
    <property type="entry name" value="Glyco_transf_4"/>
    <property type="match status" value="1"/>
</dbReference>
<dbReference type="Pfam" id="PF13692">
    <property type="entry name" value="Glyco_trans_1_4"/>
    <property type="match status" value="1"/>
</dbReference>
<protein>
    <recommendedName>
        <fullName evidence="2">Glycosyltransferase subfamily 4-like N-terminal domain-containing protein</fullName>
    </recommendedName>
</protein>
<evidence type="ECO:0000256" key="1">
    <source>
        <dbReference type="ARBA" id="ARBA00022679"/>
    </source>
</evidence>
<dbReference type="RefSeq" id="WP_235291239.1">
    <property type="nucleotide sequence ID" value="NZ_BSOH01000014.1"/>
</dbReference>
<reference evidence="3" key="2">
    <citation type="submission" date="2023-01" db="EMBL/GenBank/DDBJ databases">
        <title>Draft genome sequence of Portibacter lacus strain NBRC 108769.</title>
        <authorList>
            <person name="Sun Q."/>
            <person name="Mori K."/>
        </authorList>
    </citation>
    <scope>NUCLEOTIDE SEQUENCE</scope>
    <source>
        <strain evidence="3">NBRC 108769</strain>
    </source>
</reference>